<reference evidence="7" key="1">
    <citation type="submission" date="2025-08" db="UniProtKB">
        <authorList>
            <consortium name="RefSeq"/>
        </authorList>
    </citation>
    <scope>IDENTIFICATION</scope>
</reference>
<comment type="similarity">
    <text evidence="1">Belongs to the SZRD1 family.</text>
</comment>
<sequence length="173" mass="18598">MADDDCDNLDSWENQADSGALDKRLEEISIGLQSKENKQKQGPIVMSTEDNGRSQYQPQVRILRREAPSPATPSPNHSNSTGSMAPPGSSKHSKSLQQREVEYAEARLRIFGSLPPPDSDGETEEKGGSGDNHIAQPGPPQIVGPPTSGPQMSILRQPRGPDGTNGFGKQDLT</sequence>
<dbReference type="Pfam" id="PF12901">
    <property type="entry name" value="SUZ-C"/>
    <property type="match status" value="1"/>
</dbReference>
<dbReference type="Proteomes" id="UP000694888">
    <property type="component" value="Unplaced"/>
</dbReference>
<evidence type="ECO:0000313" key="7">
    <source>
        <dbReference type="RefSeq" id="XP_005097579.1"/>
    </source>
</evidence>
<evidence type="ECO:0000256" key="1">
    <source>
        <dbReference type="ARBA" id="ARBA00007124"/>
    </source>
</evidence>
<evidence type="ECO:0000259" key="5">
    <source>
        <dbReference type="PROSITE" id="PS51938"/>
    </source>
</evidence>
<evidence type="ECO:0000256" key="3">
    <source>
        <dbReference type="SAM" id="MobiDB-lite"/>
    </source>
</evidence>
<dbReference type="PROSITE" id="PS51938">
    <property type="entry name" value="SUZ_C"/>
    <property type="match status" value="1"/>
</dbReference>
<gene>
    <name evidence="7" type="primary">LOC101864459</name>
</gene>
<proteinExistence type="inferred from homology"/>
<dbReference type="InterPro" id="IPR039228">
    <property type="entry name" value="SZRD1"/>
</dbReference>
<keyword evidence="6" id="KW-1185">Reference proteome</keyword>
<feature type="domain" description="SUZ-C" evidence="5">
    <location>
        <begin position="118"/>
        <end position="171"/>
    </location>
</feature>
<name>A0ABM0JN48_APLCA</name>
<accession>A0ABM0JN48</accession>
<dbReference type="RefSeq" id="XP_005097579.1">
    <property type="nucleotide sequence ID" value="XM_005097522.3"/>
</dbReference>
<evidence type="ECO:0000256" key="2">
    <source>
        <dbReference type="ARBA" id="ARBA00044802"/>
    </source>
</evidence>
<dbReference type="PROSITE" id="PS51673">
    <property type="entry name" value="SUZ"/>
    <property type="match status" value="1"/>
</dbReference>
<organism evidence="6 7">
    <name type="scientific">Aplysia californica</name>
    <name type="common">California sea hare</name>
    <dbReference type="NCBI Taxonomy" id="6500"/>
    <lineage>
        <taxon>Eukaryota</taxon>
        <taxon>Metazoa</taxon>
        <taxon>Spiralia</taxon>
        <taxon>Lophotrochozoa</taxon>
        <taxon>Mollusca</taxon>
        <taxon>Gastropoda</taxon>
        <taxon>Heterobranchia</taxon>
        <taxon>Euthyneura</taxon>
        <taxon>Tectipleura</taxon>
        <taxon>Aplysiida</taxon>
        <taxon>Aplysioidea</taxon>
        <taxon>Aplysiidae</taxon>
        <taxon>Aplysia</taxon>
    </lineage>
</organism>
<dbReference type="InterPro" id="IPR024642">
    <property type="entry name" value="SUZ-C"/>
</dbReference>
<protein>
    <recommendedName>
        <fullName evidence="2">SUZ RNA-binding domain-containing</fullName>
    </recommendedName>
</protein>
<dbReference type="PANTHER" id="PTHR31796">
    <property type="entry name" value="SUZ DOMAIN-CONTAINING PROTEIN 1"/>
    <property type="match status" value="1"/>
</dbReference>
<feature type="compositionally biased region" description="Polar residues" evidence="3">
    <location>
        <begin position="74"/>
        <end position="83"/>
    </location>
</feature>
<feature type="compositionally biased region" description="Basic and acidic residues" evidence="3">
    <location>
        <begin position="97"/>
        <end position="108"/>
    </location>
</feature>
<evidence type="ECO:0000259" key="4">
    <source>
        <dbReference type="PROSITE" id="PS51673"/>
    </source>
</evidence>
<dbReference type="PANTHER" id="PTHR31796:SF2">
    <property type="entry name" value="SUZ DOMAIN-CONTAINING PROTEIN 1"/>
    <property type="match status" value="1"/>
</dbReference>
<feature type="domain" description="SUZ" evidence="4">
    <location>
        <begin position="41"/>
        <end position="115"/>
    </location>
</feature>
<dbReference type="InterPro" id="IPR024771">
    <property type="entry name" value="SUZ"/>
</dbReference>
<evidence type="ECO:0000313" key="6">
    <source>
        <dbReference type="Proteomes" id="UP000694888"/>
    </source>
</evidence>
<dbReference type="Pfam" id="PF12752">
    <property type="entry name" value="SUZ"/>
    <property type="match status" value="1"/>
</dbReference>
<feature type="compositionally biased region" description="Acidic residues" evidence="3">
    <location>
        <begin position="1"/>
        <end position="10"/>
    </location>
</feature>
<dbReference type="GeneID" id="101864459"/>
<feature type="region of interest" description="Disordered" evidence="3">
    <location>
        <begin position="1"/>
        <end position="173"/>
    </location>
</feature>